<dbReference type="EMBL" id="AHTH01000010">
    <property type="protein sequence ID" value="EHR41745.1"/>
    <property type="molecule type" value="Genomic_DNA"/>
</dbReference>
<evidence type="ECO:0000256" key="1">
    <source>
        <dbReference type="SAM" id="Phobius"/>
    </source>
</evidence>
<dbReference type="Pfam" id="PF07963">
    <property type="entry name" value="N_methyl"/>
    <property type="match status" value="1"/>
</dbReference>
<protein>
    <submittedName>
        <fullName evidence="2">Type IV pilus modification protein PilV</fullName>
    </submittedName>
</protein>
<dbReference type="STRING" id="1129374.AJE_05131"/>
<comment type="caution">
    <text evidence="2">The sequence shown here is derived from an EMBL/GenBank/DDBJ whole genome shotgun (WGS) entry which is preliminary data.</text>
</comment>
<reference evidence="2 3" key="1">
    <citation type="journal article" date="2012" name="J. Bacteriol.">
        <title>Genome Sequence of Extracellular-Protease-Producing Alishewanella jeotgali Isolated from Traditional Korean Fermented Seafood.</title>
        <authorList>
            <person name="Jung J."/>
            <person name="Chun J."/>
            <person name="Park W."/>
        </authorList>
    </citation>
    <scope>NUCLEOTIDE SEQUENCE [LARGE SCALE GENOMIC DNA]</scope>
    <source>
        <strain evidence="2 3">KCTC 22429</strain>
    </source>
</reference>
<evidence type="ECO:0000313" key="2">
    <source>
        <dbReference type="EMBL" id="EHR41745.1"/>
    </source>
</evidence>
<dbReference type="PATRIC" id="fig|1129374.4.peg.1029"/>
<organism evidence="2 3">
    <name type="scientific">Alishewanella jeotgali KCTC 22429</name>
    <dbReference type="NCBI Taxonomy" id="1129374"/>
    <lineage>
        <taxon>Bacteria</taxon>
        <taxon>Pseudomonadati</taxon>
        <taxon>Pseudomonadota</taxon>
        <taxon>Gammaproteobacteria</taxon>
        <taxon>Alteromonadales</taxon>
        <taxon>Alteromonadaceae</taxon>
        <taxon>Alishewanella</taxon>
    </lineage>
</organism>
<accession>H3ZCF3</accession>
<name>H3ZCF3_9ALTE</name>
<dbReference type="NCBIfam" id="TIGR02523">
    <property type="entry name" value="type_IV_pilV"/>
    <property type="match status" value="1"/>
</dbReference>
<sequence length="138" mass="14962">MMDVKVSGQRTTQVGFSLLEVLIAVLIIAIGLLGMAALQLKTVQNSHSAFQRTLASVIAMDASERLWINLGDTPAKSAATIQTEWLAAWNGVLPAATAASAIEDLGGGKWRISVRWQENRLADTNAVETFVYEMDLYP</sequence>
<dbReference type="Proteomes" id="UP000012046">
    <property type="component" value="Unassembled WGS sequence"/>
</dbReference>
<keyword evidence="1" id="KW-1133">Transmembrane helix</keyword>
<keyword evidence="1" id="KW-0812">Transmembrane</keyword>
<keyword evidence="3" id="KW-1185">Reference proteome</keyword>
<evidence type="ECO:0000313" key="3">
    <source>
        <dbReference type="Proteomes" id="UP000012046"/>
    </source>
</evidence>
<dbReference type="NCBIfam" id="TIGR02532">
    <property type="entry name" value="IV_pilin_GFxxxE"/>
    <property type="match status" value="1"/>
</dbReference>
<feature type="transmembrane region" description="Helical" evidence="1">
    <location>
        <begin position="16"/>
        <end position="38"/>
    </location>
</feature>
<gene>
    <name evidence="2" type="ORF">AJE_05131</name>
</gene>
<dbReference type="InterPro" id="IPR012902">
    <property type="entry name" value="N_methyl_site"/>
</dbReference>
<proteinExistence type="predicted"/>
<keyword evidence="1" id="KW-0472">Membrane</keyword>
<dbReference type="RefSeq" id="WP_008949972.1">
    <property type="nucleotide sequence ID" value="NZ_AHTH01000010.1"/>
</dbReference>
<dbReference type="eggNOG" id="COG4967">
    <property type="taxonomic scope" value="Bacteria"/>
</dbReference>
<dbReference type="InterPro" id="IPR013362">
    <property type="entry name" value="Pilus_4_PilV"/>
</dbReference>
<dbReference type="AlphaFoldDB" id="H3ZCF3"/>